<dbReference type="RefSeq" id="WP_158290611.1">
    <property type="nucleotide sequence ID" value="NZ_JACHHE010000003.1"/>
</dbReference>
<evidence type="ECO:0000313" key="3">
    <source>
        <dbReference type="Proteomes" id="UP000525923"/>
    </source>
</evidence>
<protein>
    <submittedName>
        <fullName evidence="2">Uncharacterized protein</fullName>
    </submittedName>
</protein>
<proteinExistence type="predicted"/>
<keyword evidence="1" id="KW-1133">Transmembrane helix</keyword>
<accession>A0A7W8CT82</accession>
<evidence type="ECO:0000256" key="1">
    <source>
        <dbReference type="SAM" id="Phobius"/>
    </source>
</evidence>
<dbReference type="EMBL" id="JACHHE010000003">
    <property type="protein sequence ID" value="MBB5180048.1"/>
    <property type="molecule type" value="Genomic_DNA"/>
</dbReference>
<feature type="transmembrane region" description="Helical" evidence="1">
    <location>
        <begin position="6"/>
        <end position="29"/>
    </location>
</feature>
<keyword evidence="1" id="KW-0472">Membrane</keyword>
<comment type="caution">
    <text evidence="2">The sequence shown here is derived from an EMBL/GenBank/DDBJ whole genome shotgun (WGS) entry which is preliminary data.</text>
</comment>
<keyword evidence="3" id="KW-1185">Reference proteome</keyword>
<name>A0A7W8CT82_9BACL</name>
<sequence length="49" mass="5736">MAGDFLMLFPLLFNFIFIGVGVYIVFAFLKQGKERNVLLKEIAEELRRK</sequence>
<evidence type="ECO:0000313" key="2">
    <source>
        <dbReference type="EMBL" id="MBB5180048.1"/>
    </source>
</evidence>
<reference evidence="2 3" key="1">
    <citation type="submission" date="2020-08" db="EMBL/GenBank/DDBJ databases">
        <title>Genomic Encyclopedia of Type Strains, Phase IV (KMG-IV): sequencing the most valuable type-strain genomes for metagenomic binning, comparative biology and taxonomic classification.</title>
        <authorList>
            <person name="Goeker M."/>
        </authorList>
    </citation>
    <scope>NUCLEOTIDE SEQUENCE [LARGE SCALE GENOMIC DNA]</scope>
    <source>
        <strain evidence="2 3">DSM 15895</strain>
    </source>
</reference>
<keyword evidence="1" id="KW-0812">Transmembrane</keyword>
<dbReference type="AlphaFoldDB" id="A0A7W8CT82"/>
<organism evidence="2 3">
    <name type="scientific">Planococcus koreensis</name>
    <dbReference type="NCBI Taxonomy" id="112331"/>
    <lineage>
        <taxon>Bacteria</taxon>
        <taxon>Bacillati</taxon>
        <taxon>Bacillota</taxon>
        <taxon>Bacilli</taxon>
        <taxon>Bacillales</taxon>
        <taxon>Caryophanaceae</taxon>
        <taxon>Planococcus</taxon>
    </lineage>
</organism>
<gene>
    <name evidence="2" type="ORF">HNQ44_001472</name>
</gene>
<dbReference type="Proteomes" id="UP000525923">
    <property type="component" value="Unassembled WGS sequence"/>
</dbReference>